<evidence type="ECO:0000313" key="2">
    <source>
        <dbReference type="Proteomes" id="UP000315540"/>
    </source>
</evidence>
<reference evidence="1 2" key="1">
    <citation type="submission" date="2019-06" db="EMBL/GenBank/DDBJ databases">
        <authorList>
            <person name="Meng X."/>
        </authorList>
    </citation>
    <scope>NUCLEOTIDE SEQUENCE [LARGE SCALE GENOMIC DNA]</scope>
    <source>
        <strain evidence="1 2">M625</strain>
    </source>
</reference>
<name>A0A504JAS9_9FLAO</name>
<gene>
    <name evidence="1" type="ORF">FHK87_17080</name>
</gene>
<comment type="caution">
    <text evidence="1">The sequence shown here is derived from an EMBL/GenBank/DDBJ whole genome shotgun (WGS) entry which is preliminary data.</text>
</comment>
<dbReference type="RefSeq" id="WP_140594978.1">
    <property type="nucleotide sequence ID" value="NZ_VFWZ01000005.1"/>
</dbReference>
<accession>A0A504JAS9</accession>
<proteinExistence type="predicted"/>
<dbReference type="EMBL" id="VFWZ01000005">
    <property type="protein sequence ID" value="TPN84643.1"/>
    <property type="molecule type" value="Genomic_DNA"/>
</dbReference>
<evidence type="ECO:0000313" key="1">
    <source>
        <dbReference type="EMBL" id="TPN84643.1"/>
    </source>
</evidence>
<dbReference type="PROSITE" id="PS51257">
    <property type="entry name" value="PROKAR_LIPOPROTEIN"/>
    <property type="match status" value="1"/>
</dbReference>
<dbReference type="Proteomes" id="UP000315540">
    <property type="component" value="Unassembled WGS sequence"/>
</dbReference>
<dbReference type="AlphaFoldDB" id="A0A504JAS9"/>
<organism evidence="1 2">
    <name type="scientific">Aquimarina algicola</name>
    <dbReference type="NCBI Taxonomy" id="2589995"/>
    <lineage>
        <taxon>Bacteria</taxon>
        <taxon>Pseudomonadati</taxon>
        <taxon>Bacteroidota</taxon>
        <taxon>Flavobacteriia</taxon>
        <taxon>Flavobacteriales</taxon>
        <taxon>Flavobacteriaceae</taxon>
        <taxon>Aquimarina</taxon>
    </lineage>
</organism>
<sequence length="194" mass="21982">MKNLKKSTIELICILMFSGIFFISCNKDEVNQELPIEQTELITDYDQAIEMLSKHIIETDGKFIFDDQKNQFGIEASLYEELKGSLNEFNDLIANGELSMEEANDSFMENEVHTKSCNRTGVDRRWYGIDLYLSRSNTIAVAQGSCTILLSKLKSLGGVICRGLGYRLQSHFICSCGTKTRITYTGKILWTSCQ</sequence>
<keyword evidence="2" id="KW-1185">Reference proteome</keyword>
<protein>
    <submittedName>
        <fullName evidence="1">Uncharacterized protein</fullName>
    </submittedName>
</protein>